<organism evidence="2 3">
    <name type="scientific">Uliginosibacterium aquaticum</name>
    <dbReference type="NCBI Taxonomy" id="2731212"/>
    <lineage>
        <taxon>Bacteria</taxon>
        <taxon>Pseudomonadati</taxon>
        <taxon>Pseudomonadota</taxon>
        <taxon>Betaproteobacteria</taxon>
        <taxon>Rhodocyclales</taxon>
        <taxon>Zoogloeaceae</taxon>
        <taxon>Uliginosibacterium</taxon>
    </lineage>
</organism>
<feature type="domain" description="UvrD-like helicase C-terminal" evidence="1">
    <location>
        <begin position="2"/>
        <end position="41"/>
    </location>
</feature>
<dbReference type="InterPro" id="IPR027417">
    <property type="entry name" value="P-loop_NTPase"/>
</dbReference>
<proteinExistence type="predicted"/>
<sequence length="46" mass="4879">MEFSLVVIPGAGSLAGQEADEEEARLLYVVMTRATERLVLVGSGNV</sequence>
<name>A0ABX2IDD8_9RHOO</name>
<evidence type="ECO:0000259" key="1">
    <source>
        <dbReference type="Pfam" id="PF13538"/>
    </source>
</evidence>
<evidence type="ECO:0000313" key="3">
    <source>
        <dbReference type="Proteomes" id="UP000778523"/>
    </source>
</evidence>
<dbReference type="RefSeq" id="WP_170021332.1">
    <property type="nucleotide sequence ID" value="NZ_JABCSC020000001.1"/>
</dbReference>
<reference evidence="2 3" key="1">
    <citation type="submission" date="2020-06" db="EMBL/GenBank/DDBJ databases">
        <title>Draft genome of Uliginosibacterium sp. IMCC34675.</title>
        <authorList>
            <person name="Song J."/>
        </authorList>
    </citation>
    <scope>NUCLEOTIDE SEQUENCE [LARGE SCALE GENOMIC DNA]</scope>
    <source>
        <strain evidence="2 3">IMCC34675</strain>
    </source>
</reference>
<dbReference type="SUPFAM" id="SSF52540">
    <property type="entry name" value="P-loop containing nucleoside triphosphate hydrolases"/>
    <property type="match status" value="1"/>
</dbReference>
<dbReference type="GO" id="GO:0005524">
    <property type="term" value="F:ATP binding"/>
    <property type="evidence" value="ECO:0007669"/>
    <property type="project" value="UniProtKB-KW"/>
</dbReference>
<comment type="caution">
    <text evidence="2">The sequence shown here is derived from an EMBL/GenBank/DDBJ whole genome shotgun (WGS) entry which is preliminary data.</text>
</comment>
<protein>
    <submittedName>
        <fullName evidence="2">ATP-binding domain-containing protein</fullName>
    </submittedName>
</protein>
<gene>
    <name evidence="2" type="ORF">HJ583_005335</name>
</gene>
<dbReference type="EMBL" id="JABCSC020000001">
    <property type="protein sequence ID" value="NSL54438.1"/>
    <property type="molecule type" value="Genomic_DNA"/>
</dbReference>
<evidence type="ECO:0000313" key="2">
    <source>
        <dbReference type="EMBL" id="NSL54438.1"/>
    </source>
</evidence>
<dbReference type="Proteomes" id="UP000778523">
    <property type="component" value="Unassembled WGS sequence"/>
</dbReference>
<keyword evidence="3" id="KW-1185">Reference proteome</keyword>
<keyword evidence="2" id="KW-0547">Nucleotide-binding</keyword>
<dbReference type="InterPro" id="IPR027785">
    <property type="entry name" value="UvrD-like_helicase_C"/>
</dbReference>
<dbReference type="Pfam" id="PF13538">
    <property type="entry name" value="UvrD_C_2"/>
    <property type="match status" value="1"/>
</dbReference>
<dbReference type="Gene3D" id="3.40.50.300">
    <property type="entry name" value="P-loop containing nucleotide triphosphate hydrolases"/>
    <property type="match status" value="1"/>
</dbReference>
<accession>A0ABX2IDD8</accession>
<keyword evidence="2" id="KW-0067">ATP-binding</keyword>